<accession>A0ABQ9IA72</accession>
<evidence type="ECO:0000256" key="1">
    <source>
        <dbReference type="SAM" id="MobiDB-lite"/>
    </source>
</evidence>
<reference evidence="3 4" key="1">
    <citation type="submission" date="2023-02" db="EMBL/GenBank/DDBJ databases">
        <title>LHISI_Scaffold_Assembly.</title>
        <authorList>
            <person name="Stuart O.P."/>
            <person name="Cleave R."/>
            <person name="Magrath M.J.L."/>
            <person name="Mikheyev A.S."/>
        </authorList>
    </citation>
    <scope>NUCLEOTIDE SEQUENCE [LARGE SCALE GENOMIC DNA]</scope>
    <source>
        <strain evidence="3">Daus_M_001</strain>
        <tissue evidence="3">Leg muscle</tissue>
    </source>
</reference>
<protein>
    <recommendedName>
        <fullName evidence="2">DDE-1 domain-containing protein</fullName>
    </recommendedName>
</protein>
<dbReference type="Proteomes" id="UP001159363">
    <property type="component" value="Chromosome 2"/>
</dbReference>
<dbReference type="Pfam" id="PF03184">
    <property type="entry name" value="DDE_1"/>
    <property type="match status" value="1"/>
</dbReference>
<dbReference type="InterPro" id="IPR050863">
    <property type="entry name" value="CenT-Element_Derived"/>
</dbReference>
<evidence type="ECO:0000313" key="4">
    <source>
        <dbReference type="Proteomes" id="UP001159363"/>
    </source>
</evidence>
<feature type="domain" description="DDE-1" evidence="2">
    <location>
        <begin position="80"/>
        <end position="186"/>
    </location>
</feature>
<dbReference type="PANTHER" id="PTHR19303">
    <property type="entry name" value="TRANSPOSON"/>
    <property type="match status" value="1"/>
</dbReference>
<evidence type="ECO:0000259" key="2">
    <source>
        <dbReference type="Pfam" id="PF03184"/>
    </source>
</evidence>
<comment type="caution">
    <text evidence="3">The sequence shown here is derived from an EMBL/GenBank/DDBJ whole genome shotgun (WGS) entry which is preliminary data.</text>
</comment>
<dbReference type="InterPro" id="IPR004875">
    <property type="entry name" value="DDE_SF_endonuclease_dom"/>
</dbReference>
<dbReference type="EMBL" id="JARBHB010000002">
    <property type="protein sequence ID" value="KAJ8893536.1"/>
    <property type="molecule type" value="Genomic_DNA"/>
</dbReference>
<keyword evidence="4" id="KW-1185">Reference proteome</keyword>
<proteinExistence type="predicted"/>
<gene>
    <name evidence="3" type="ORF">PR048_006134</name>
</gene>
<name>A0ABQ9IA72_9NEOP</name>
<evidence type="ECO:0000313" key="3">
    <source>
        <dbReference type="EMBL" id="KAJ8893536.1"/>
    </source>
</evidence>
<organism evidence="3 4">
    <name type="scientific">Dryococelus australis</name>
    <dbReference type="NCBI Taxonomy" id="614101"/>
    <lineage>
        <taxon>Eukaryota</taxon>
        <taxon>Metazoa</taxon>
        <taxon>Ecdysozoa</taxon>
        <taxon>Arthropoda</taxon>
        <taxon>Hexapoda</taxon>
        <taxon>Insecta</taxon>
        <taxon>Pterygota</taxon>
        <taxon>Neoptera</taxon>
        <taxon>Polyneoptera</taxon>
        <taxon>Phasmatodea</taxon>
        <taxon>Verophasmatodea</taxon>
        <taxon>Anareolatae</taxon>
        <taxon>Phasmatidae</taxon>
        <taxon>Eurycanthinae</taxon>
        <taxon>Dryococelus</taxon>
    </lineage>
</organism>
<sequence>MQGPGEQESAKKTRHPTTPPATFPICENLGDLVGAQTRFAVLIYNVDETGLQLCYDSPEKVLAQKGSKRVCAATNAENGETVSVVACVNETGTNWIPPFVIFKGKNKKLVYGDGLPPGSVCAMIEKGYMQTKEFCNWLHHFNKHRLLGKVLLILDVHASHQDESVLDTAESLIQPLGKGSFKALKTYWTEAVDTFRRANPGAGLNVVRQVRMASGQFRFAGHYEPGYVGPCVDNSLAASLNKRMGRSQYMPRVKGWMNGAGTCLQFFAEWAHYHRELLQA</sequence>
<feature type="region of interest" description="Disordered" evidence="1">
    <location>
        <begin position="1"/>
        <end position="21"/>
    </location>
</feature>